<protein>
    <submittedName>
        <fullName evidence="1">Uncharacterized protein</fullName>
    </submittedName>
</protein>
<comment type="caution">
    <text evidence="1">The sequence shown here is derived from an EMBL/GenBank/DDBJ whole genome shotgun (WGS) entry which is preliminary data.</text>
</comment>
<proteinExistence type="predicted"/>
<reference evidence="1 2" key="1">
    <citation type="submission" date="2021-06" db="EMBL/GenBank/DDBJ databases">
        <authorList>
            <person name="Palmer J.M."/>
        </authorList>
    </citation>
    <scope>NUCLEOTIDE SEQUENCE [LARGE SCALE GENOMIC DNA]</scope>
    <source>
        <strain evidence="1 2">AS_MEX2019</strain>
        <tissue evidence="1">Muscle</tissue>
    </source>
</reference>
<evidence type="ECO:0000313" key="1">
    <source>
        <dbReference type="EMBL" id="MEQ2308965.1"/>
    </source>
</evidence>
<keyword evidence="2" id="KW-1185">Reference proteome</keyword>
<gene>
    <name evidence="1" type="ORF">AMECASPLE_033705</name>
</gene>
<sequence length="104" mass="11806">MIALCKGGSRLSVIFCFIKNPTFNHLQQFQSSPHFLTAPLQVNTDKFILLHHLHFLPHDGNSVRPISLKTYNHLLCFIQVQDEMFVSTPQSGPPAPCTQRLVHL</sequence>
<evidence type="ECO:0000313" key="2">
    <source>
        <dbReference type="Proteomes" id="UP001469553"/>
    </source>
</evidence>
<dbReference type="EMBL" id="JAHRIP010070462">
    <property type="protein sequence ID" value="MEQ2308965.1"/>
    <property type="molecule type" value="Genomic_DNA"/>
</dbReference>
<dbReference type="Proteomes" id="UP001469553">
    <property type="component" value="Unassembled WGS sequence"/>
</dbReference>
<organism evidence="1 2">
    <name type="scientific">Ameca splendens</name>
    <dbReference type="NCBI Taxonomy" id="208324"/>
    <lineage>
        <taxon>Eukaryota</taxon>
        <taxon>Metazoa</taxon>
        <taxon>Chordata</taxon>
        <taxon>Craniata</taxon>
        <taxon>Vertebrata</taxon>
        <taxon>Euteleostomi</taxon>
        <taxon>Actinopterygii</taxon>
        <taxon>Neopterygii</taxon>
        <taxon>Teleostei</taxon>
        <taxon>Neoteleostei</taxon>
        <taxon>Acanthomorphata</taxon>
        <taxon>Ovalentaria</taxon>
        <taxon>Atherinomorphae</taxon>
        <taxon>Cyprinodontiformes</taxon>
        <taxon>Goodeidae</taxon>
        <taxon>Ameca</taxon>
    </lineage>
</organism>
<name>A0ABV0ZS63_9TELE</name>
<accession>A0ABV0ZS63</accession>